<keyword evidence="3" id="KW-0274">FAD</keyword>
<keyword evidence="2" id="KW-0285">Flavoprotein</keyword>
<dbReference type="CDD" id="cd02979">
    <property type="entry name" value="PHOX_C"/>
    <property type="match status" value="1"/>
</dbReference>
<feature type="domain" description="FAD-binding" evidence="5">
    <location>
        <begin position="6"/>
        <end position="132"/>
    </location>
</feature>
<dbReference type="InterPro" id="IPR002938">
    <property type="entry name" value="FAD-bd"/>
</dbReference>
<dbReference type="SUPFAM" id="SSF52833">
    <property type="entry name" value="Thioredoxin-like"/>
    <property type="match status" value="1"/>
</dbReference>
<dbReference type="InterPro" id="IPR038220">
    <property type="entry name" value="PHOX_C_sf"/>
</dbReference>
<gene>
    <name evidence="7" type="ORF">CALVIDRAFT_594235</name>
</gene>
<name>A0A167S2I0_CALVF</name>
<dbReference type="GO" id="GO:0016709">
    <property type="term" value="F:oxidoreductase activity, acting on paired donors, with incorporation or reduction of molecular oxygen, NAD(P)H as one donor, and incorporation of one atom of oxygen"/>
    <property type="evidence" value="ECO:0007669"/>
    <property type="project" value="UniProtKB-ARBA"/>
</dbReference>
<keyword evidence="8" id="KW-1185">Reference proteome</keyword>
<evidence type="ECO:0008006" key="9">
    <source>
        <dbReference type="Google" id="ProtNLM"/>
    </source>
</evidence>
<dbReference type="PANTHER" id="PTHR43004">
    <property type="entry name" value="TRK SYSTEM POTASSIUM UPTAKE PROTEIN"/>
    <property type="match status" value="1"/>
</dbReference>
<dbReference type="Gene3D" id="3.50.50.60">
    <property type="entry name" value="FAD/NAD(P)-binding domain"/>
    <property type="match status" value="1"/>
</dbReference>
<dbReference type="Gene3D" id="3.40.30.20">
    <property type="match status" value="1"/>
</dbReference>
<dbReference type="InterPro" id="IPR036249">
    <property type="entry name" value="Thioredoxin-like_sf"/>
</dbReference>
<organism evidence="7 8">
    <name type="scientific">Calocera viscosa (strain TUFC12733)</name>
    <dbReference type="NCBI Taxonomy" id="1330018"/>
    <lineage>
        <taxon>Eukaryota</taxon>
        <taxon>Fungi</taxon>
        <taxon>Dikarya</taxon>
        <taxon>Basidiomycota</taxon>
        <taxon>Agaricomycotina</taxon>
        <taxon>Dacrymycetes</taxon>
        <taxon>Dacrymycetales</taxon>
        <taxon>Dacrymycetaceae</taxon>
        <taxon>Calocera</taxon>
    </lineage>
</organism>
<dbReference type="InterPro" id="IPR050641">
    <property type="entry name" value="RIFMO-like"/>
</dbReference>
<feature type="domain" description="Phenol hydroxylase-like C-terminal dimerisation" evidence="6">
    <location>
        <begin position="439"/>
        <end position="627"/>
    </location>
</feature>
<dbReference type="EMBL" id="KV417266">
    <property type="protein sequence ID" value="KZP01520.1"/>
    <property type="molecule type" value="Genomic_DNA"/>
</dbReference>
<dbReference type="InterPro" id="IPR012941">
    <property type="entry name" value="Phe_hydrox_C_dim_dom"/>
</dbReference>
<evidence type="ECO:0000259" key="5">
    <source>
        <dbReference type="Pfam" id="PF01494"/>
    </source>
</evidence>
<evidence type="ECO:0000256" key="3">
    <source>
        <dbReference type="ARBA" id="ARBA00022827"/>
    </source>
</evidence>
<evidence type="ECO:0000259" key="6">
    <source>
        <dbReference type="Pfam" id="PF07976"/>
    </source>
</evidence>
<evidence type="ECO:0000256" key="2">
    <source>
        <dbReference type="ARBA" id="ARBA00022630"/>
    </source>
</evidence>
<dbReference type="STRING" id="1330018.A0A167S2I0"/>
<dbReference type="Pfam" id="PF07976">
    <property type="entry name" value="Phe_hydrox_dim"/>
    <property type="match status" value="1"/>
</dbReference>
<evidence type="ECO:0000256" key="4">
    <source>
        <dbReference type="ARBA" id="ARBA00023002"/>
    </source>
</evidence>
<dbReference type="OrthoDB" id="1716816at2759"/>
<dbReference type="Pfam" id="PF01494">
    <property type="entry name" value="FAD_binding_3"/>
    <property type="match status" value="2"/>
</dbReference>
<evidence type="ECO:0000313" key="8">
    <source>
        <dbReference type="Proteomes" id="UP000076738"/>
    </source>
</evidence>
<evidence type="ECO:0000256" key="1">
    <source>
        <dbReference type="ARBA" id="ARBA00007801"/>
    </source>
</evidence>
<dbReference type="SUPFAM" id="SSF51905">
    <property type="entry name" value="FAD/NAD(P)-binding domain"/>
    <property type="match status" value="1"/>
</dbReference>
<reference evidence="7 8" key="1">
    <citation type="journal article" date="2016" name="Mol. Biol. Evol.">
        <title>Comparative Genomics of Early-Diverging Mushroom-Forming Fungi Provides Insights into the Origins of Lignocellulose Decay Capabilities.</title>
        <authorList>
            <person name="Nagy L.G."/>
            <person name="Riley R."/>
            <person name="Tritt A."/>
            <person name="Adam C."/>
            <person name="Daum C."/>
            <person name="Floudas D."/>
            <person name="Sun H."/>
            <person name="Yadav J.S."/>
            <person name="Pangilinan J."/>
            <person name="Larsson K.H."/>
            <person name="Matsuura K."/>
            <person name="Barry K."/>
            <person name="Labutti K."/>
            <person name="Kuo R."/>
            <person name="Ohm R.A."/>
            <person name="Bhattacharya S.S."/>
            <person name="Shirouzu T."/>
            <person name="Yoshinaga Y."/>
            <person name="Martin F.M."/>
            <person name="Grigoriev I.V."/>
            <person name="Hibbett D.S."/>
        </authorList>
    </citation>
    <scope>NUCLEOTIDE SEQUENCE [LARGE SCALE GENOMIC DNA]</scope>
    <source>
        <strain evidence="7 8">TUFC12733</strain>
    </source>
</reference>
<comment type="similarity">
    <text evidence="1">Belongs to the PheA/TfdB FAD monooxygenase family.</text>
</comment>
<keyword evidence="4" id="KW-0560">Oxidoreductase</keyword>
<feature type="domain" description="FAD-binding" evidence="5">
    <location>
        <begin position="171"/>
        <end position="397"/>
    </location>
</feature>
<protein>
    <recommendedName>
        <fullName evidence="9">FAD binding domain-containing protein</fullName>
    </recommendedName>
</protein>
<proteinExistence type="inferred from homology"/>
<dbReference type="PANTHER" id="PTHR43004:SF20">
    <property type="entry name" value="2-MONOOXYGENASE, PUTATIVE (AFU_ORTHOLOGUE AFUA_1G13660)-RELATED"/>
    <property type="match status" value="1"/>
</dbReference>
<dbReference type="Gene3D" id="3.30.9.10">
    <property type="entry name" value="D-Amino Acid Oxidase, subunit A, domain 2"/>
    <property type="match status" value="1"/>
</dbReference>
<dbReference type="PRINTS" id="PR00420">
    <property type="entry name" value="RNGMNOXGNASE"/>
</dbReference>
<accession>A0A167S2I0</accession>
<dbReference type="SUPFAM" id="SSF54373">
    <property type="entry name" value="FAD-linked reductases, C-terminal domain"/>
    <property type="match status" value="1"/>
</dbReference>
<sequence length="628" mass="68862">MKESHCDVLIIGAGPAGVMCANALAREGINVRVVDKRPENIPAGQADGIQPRTIEVLQSYGLADKLLAEGAHLNMMAYYNPTADGKGIERTSRAPDVNAPTTRWRHQITLNQTAIEDLFLNSMRQHGLHVERPVMPTAMSISDDEAVLNDPNSYPVQITLHRLSSAETASMTAANAHTNVVDPTPQLAGSTEAEELVHAKYVLGADGAHSWVRNQLDIKLVGEHTKHVWAVVDCVPETNFPDIRNRTAIHSNNGSCMIIPREGDLVRLYIQLADADDLASGGRLDKSQVTPERIMNVAKKSMYPYQIDFPHKPIWWTVYIISHRVATQFSVKERVFIAGDACHTHSPKAGLGMNASMNDTHNLAWKLIHVLRGWASSNLLKTYELERKKFAQDLISFDRKLADMFSGKAATADNAGGVSHDEFQALLRTEGGFTAGTGIQYQPSVITKAAPTNPTSGILIVGQRVPPQIILRVADCRPYEIQDLLKSDGKWKLLFFVGDCKDEKQAALVNAIGEYLQLPSSFLQRYTPKSASGDAVFSILSIARTPKDVADYTDVHEGLRSHWSTVYTDDIAVDGKNGGDAYETYGIAFSGGVAAVRPDGYVGYIGSLKDMLDGYLDDYFSGFMLDSH</sequence>
<dbReference type="GO" id="GO:0071949">
    <property type="term" value="F:FAD binding"/>
    <property type="evidence" value="ECO:0007669"/>
    <property type="project" value="InterPro"/>
</dbReference>
<dbReference type="InterPro" id="IPR036188">
    <property type="entry name" value="FAD/NAD-bd_sf"/>
</dbReference>
<dbReference type="Proteomes" id="UP000076738">
    <property type="component" value="Unassembled WGS sequence"/>
</dbReference>
<dbReference type="AlphaFoldDB" id="A0A167S2I0"/>
<evidence type="ECO:0000313" key="7">
    <source>
        <dbReference type="EMBL" id="KZP01520.1"/>
    </source>
</evidence>